<dbReference type="EMBL" id="MU003887">
    <property type="protein sequence ID" value="KAF2716198.1"/>
    <property type="molecule type" value="Genomic_DNA"/>
</dbReference>
<evidence type="ECO:0000313" key="1">
    <source>
        <dbReference type="EMBL" id="KAF2716198.1"/>
    </source>
</evidence>
<evidence type="ECO:0000313" key="2">
    <source>
        <dbReference type="Proteomes" id="UP000799441"/>
    </source>
</evidence>
<protein>
    <recommendedName>
        <fullName evidence="3">ABM domain-containing protein</fullName>
    </recommendedName>
</protein>
<dbReference type="SUPFAM" id="SSF54909">
    <property type="entry name" value="Dimeric alpha+beta barrel"/>
    <property type="match status" value="1"/>
</dbReference>
<reference evidence="1" key="1">
    <citation type="journal article" date="2020" name="Stud. Mycol.">
        <title>101 Dothideomycetes genomes: a test case for predicting lifestyles and emergence of pathogens.</title>
        <authorList>
            <person name="Haridas S."/>
            <person name="Albert R."/>
            <person name="Binder M."/>
            <person name="Bloem J."/>
            <person name="Labutti K."/>
            <person name="Salamov A."/>
            <person name="Andreopoulos B."/>
            <person name="Baker S."/>
            <person name="Barry K."/>
            <person name="Bills G."/>
            <person name="Bluhm B."/>
            <person name="Cannon C."/>
            <person name="Castanera R."/>
            <person name="Culley D."/>
            <person name="Daum C."/>
            <person name="Ezra D."/>
            <person name="Gonzalez J."/>
            <person name="Henrissat B."/>
            <person name="Kuo A."/>
            <person name="Liang C."/>
            <person name="Lipzen A."/>
            <person name="Lutzoni F."/>
            <person name="Magnuson J."/>
            <person name="Mondo S."/>
            <person name="Nolan M."/>
            <person name="Ohm R."/>
            <person name="Pangilinan J."/>
            <person name="Park H.-J."/>
            <person name="Ramirez L."/>
            <person name="Alfaro M."/>
            <person name="Sun H."/>
            <person name="Tritt A."/>
            <person name="Yoshinaga Y."/>
            <person name="Zwiers L.-H."/>
            <person name="Turgeon B."/>
            <person name="Goodwin S."/>
            <person name="Spatafora J."/>
            <person name="Crous P."/>
            <person name="Grigoriev I."/>
        </authorList>
    </citation>
    <scope>NUCLEOTIDE SEQUENCE</scope>
    <source>
        <strain evidence="1">CBS 116435</strain>
    </source>
</reference>
<proteinExistence type="predicted"/>
<dbReference type="AlphaFoldDB" id="A0A9P4PYL4"/>
<organism evidence="1 2">
    <name type="scientific">Polychaeton citri CBS 116435</name>
    <dbReference type="NCBI Taxonomy" id="1314669"/>
    <lineage>
        <taxon>Eukaryota</taxon>
        <taxon>Fungi</taxon>
        <taxon>Dikarya</taxon>
        <taxon>Ascomycota</taxon>
        <taxon>Pezizomycotina</taxon>
        <taxon>Dothideomycetes</taxon>
        <taxon>Dothideomycetidae</taxon>
        <taxon>Capnodiales</taxon>
        <taxon>Capnodiaceae</taxon>
        <taxon>Polychaeton</taxon>
    </lineage>
</organism>
<dbReference type="Proteomes" id="UP000799441">
    <property type="component" value="Unassembled WGS sequence"/>
</dbReference>
<dbReference type="Gene3D" id="3.30.70.100">
    <property type="match status" value="2"/>
</dbReference>
<dbReference type="OrthoDB" id="3830579at2759"/>
<dbReference type="InterPro" id="IPR011008">
    <property type="entry name" value="Dimeric_a/b-barrel"/>
</dbReference>
<gene>
    <name evidence="1" type="ORF">K431DRAFT_289615</name>
</gene>
<sequence length="219" mass="24296">MPTTEMAILPLIAGTNPGDPSDQSSAVLRDCFGTLAQQDGLQEIHFGTWIESADSLQLFINWDDIDKHKAFMDRDIYEAFNKRFGTIMSGKPTIFHVDFKSPEALAAVLAATVTEVFTIYYDSAEVPPKSIDGLVEFCRRAKEAAPPGLADCTFGKSYEKLTYQDAKCQVIVGVIGWSSVQAHMDFRQTRALKDALPFLMEGMKRIEMHHVSAMSYVSG</sequence>
<evidence type="ECO:0008006" key="3">
    <source>
        <dbReference type="Google" id="ProtNLM"/>
    </source>
</evidence>
<comment type="caution">
    <text evidence="1">The sequence shown here is derived from an EMBL/GenBank/DDBJ whole genome shotgun (WGS) entry which is preliminary data.</text>
</comment>
<name>A0A9P4PYL4_9PEZI</name>
<accession>A0A9P4PYL4</accession>
<keyword evidence="2" id="KW-1185">Reference proteome</keyword>